<dbReference type="Gene3D" id="3.30.70.330">
    <property type="match status" value="1"/>
</dbReference>
<dbReference type="OrthoDB" id="10044938at2759"/>
<feature type="compositionally biased region" description="Pro residues" evidence="2">
    <location>
        <begin position="229"/>
        <end position="239"/>
    </location>
</feature>
<name>A0A6A6HW78_9PLEO</name>
<feature type="domain" description="RRM" evidence="3">
    <location>
        <begin position="346"/>
        <end position="417"/>
    </location>
</feature>
<feature type="compositionally biased region" description="Polar residues" evidence="2">
    <location>
        <begin position="280"/>
        <end position="306"/>
    </location>
</feature>
<feature type="compositionally biased region" description="Basic and acidic residues" evidence="2">
    <location>
        <begin position="493"/>
        <end position="503"/>
    </location>
</feature>
<protein>
    <recommendedName>
        <fullName evidence="3">RRM domain-containing protein</fullName>
    </recommendedName>
</protein>
<dbReference type="PROSITE" id="PS50102">
    <property type="entry name" value="RRM"/>
    <property type="match status" value="1"/>
</dbReference>
<keyword evidence="1" id="KW-0694">RNA-binding</keyword>
<dbReference type="Proteomes" id="UP000800094">
    <property type="component" value="Unassembled WGS sequence"/>
</dbReference>
<dbReference type="InterPro" id="IPR000504">
    <property type="entry name" value="RRM_dom"/>
</dbReference>
<reference evidence="4" key="1">
    <citation type="journal article" date="2020" name="Stud. Mycol.">
        <title>101 Dothideomycetes genomes: a test case for predicting lifestyles and emergence of pathogens.</title>
        <authorList>
            <person name="Haridas S."/>
            <person name="Albert R."/>
            <person name="Binder M."/>
            <person name="Bloem J."/>
            <person name="Labutti K."/>
            <person name="Salamov A."/>
            <person name="Andreopoulos B."/>
            <person name="Baker S."/>
            <person name="Barry K."/>
            <person name="Bills G."/>
            <person name="Bluhm B."/>
            <person name="Cannon C."/>
            <person name="Castanera R."/>
            <person name="Culley D."/>
            <person name="Daum C."/>
            <person name="Ezra D."/>
            <person name="Gonzalez J."/>
            <person name="Henrissat B."/>
            <person name="Kuo A."/>
            <person name="Liang C."/>
            <person name="Lipzen A."/>
            <person name="Lutzoni F."/>
            <person name="Magnuson J."/>
            <person name="Mondo S."/>
            <person name="Nolan M."/>
            <person name="Ohm R."/>
            <person name="Pangilinan J."/>
            <person name="Park H.-J."/>
            <person name="Ramirez L."/>
            <person name="Alfaro M."/>
            <person name="Sun H."/>
            <person name="Tritt A."/>
            <person name="Yoshinaga Y."/>
            <person name="Zwiers L.-H."/>
            <person name="Turgeon B."/>
            <person name="Goodwin S."/>
            <person name="Spatafora J."/>
            <person name="Crous P."/>
            <person name="Grigoriev I."/>
        </authorList>
    </citation>
    <scope>NUCLEOTIDE SEQUENCE</scope>
    <source>
        <strain evidence="4">CBS 122368</strain>
    </source>
</reference>
<dbReference type="RefSeq" id="XP_033677022.1">
    <property type="nucleotide sequence ID" value="XM_033834619.1"/>
</dbReference>
<organism evidence="4 5">
    <name type="scientific">Trematosphaeria pertusa</name>
    <dbReference type="NCBI Taxonomy" id="390896"/>
    <lineage>
        <taxon>Eukaryota</taxon>
        <taxon>Fungi</taxon>
        <taxon>Dikarya</taxon>
        <taxon>Ascomycota</taxon>
        <taxon>Pezizomycotina</taxon>
        <taxon>Dothideomycetes</taxon>
        <taxon>Pleosporomycetidae</taxon>
        <taxon>Pleosporales</taxon>
        <taxon>Massarineae</taxon>
        <taxon>Trematosphaeriaceae</taxon>
        <taxon>Trematosphaeria</taxon>
    </lineage>
</organism>
<feature type="compositionally biased region" description="Polar residues" evidence="2">
    <location>
        <begin position="123"/>
        <end position="136"/>
    </location>
</feature>
<dbReference type="AlphaFoldDB" id="A0A6A6HW78"/>
<evidence type="ECO:0000259" key="3">
    <source>
        <dbReference type="PROSITE" id="PS50102"/>
    </source>
</evidence>
<feature type="region of interest" description="Disordered" evidence="2">
    <location>
        <begin position="1"/>
        <end position="80"/>
    </location>
</feature>
<dbReference type="PANTHER" id="PTHR23295">
    <property type="entry name" value="NUCLEAR RECEPTOR COACTIVATOR 5-RELATED"/>
    <property type="match status" value="1"/>
</dbReference>
<dbReference type="InterPro" id="IPR012677">
    <property type="entry name" value="Nucleotide-bd_a/b_plait_sf"/>
</dbReference>
<feature type="compositionally biased region" description="Low complexity" evidence="2">
    <location>
        <begin position="54"/>
        <end position="77"/>
    </location>
</feature>
<dbReference type="SMART" id="SM00360">
    <property type="entry name" value="RRM"/>
    <property type="match status" value="1"/>
</dbReference>
<feature type="region of interest" description="Disordered" evidence="2">
    <location>
        <begin position="739"/>
        <end position="805"/>
    </location>
</feature>
<feature type="region of interest" description="Disordered" evidence="2">
    <location>
        <begin position="701"/>
        <end position="724"/>
    </location>
</feature>
<dbReference type="InterPro" id="IPR035979">
    <property type="entry name" value="RBD_domain_sf"/>
</dbReference>
<sequence length="805" mass="87841">MISSPPEEAEHIGGNSLTPESPKPLHYPSPSNIPILEKQMDPMLSEPALSIGTPASYQSYPQQTQTPSAQSTTSYYAEQQTVPNYQNASAPGSVGATPAGYSQPTAYGSAVGVQTQDTASIQNFTAQQPSASSFSDANFAPTPENRSAYPYSHDANAYATQQYSAQSALGDHPQLQSNGVGSIDVQALLDSLSPTSTKGPSDRYAAPAIPPQPAPSQGGTPASSLPAAPNLPPRPPPQEKPATHPNYNPNDDIRSYHPHSAHRGSAQLQPLNFRGGGPDQSATRSNLSPSTPVYGQRQSVDLQRSATPDDEDQRWPPEINKLYEDFLDQERRFVTEGQWDQFPMGSRLFIGNLPTEKVTKRDIFHRFYRHGRLAQISIKQAYGFVQFLDSESCYRALQAEQGQAVRGRKMQLDLEISKPQRNTKKPEADRNNGARRRSRSPDYTRGGTGPMSRNDRYGGNQNSMSPRDRDNRRFRDDYRSIRSPSPRGGRGFRGRERSPERYDRRRRSRSRSPRRYRSPSPRHGPSDELPLPPRAPHEVPDVQVLVVNEGLPRDFIRWVEDTFRNSALRIDVLIMSPRLDEAAVVRRQIVEGVLAIVRLNTASLAKGKINIQIFDRRGGANNVQFNEYADLDPATAAALVVNAKQASYQPVQPPAPAPAPYAHSYGGPPLANPYALPTPTNASNPNLSSLISSLDPNGLSQLLGAMSGNNSTSQTPQPPSAAHAPDLARLLGSISTPAQAPAYTAPSQPPYSYPNPYQNPALGSLLGGQIPAQPAAPPVHTPTQAPPQSQPDMNEIMAQLAKYQR</sequence>
<feature type="region of interest" description="Disordered" evidence="2">
    <location>
        <begin position="123"/>
        <end position="154"/>
    </location>
</feature>
<dbReference type="Pfam" id="PF00076">
    <property type="entry name" value="RRM_1"/>
    <property type="match status" value="1"/>
</dbReference>
<evidence type="ECO:0000313" key="5">
    <source>
        <dbReference type="Proteomes" id="UP000800094"/>
    </source>
</evidence>
<dbReference type="InterPro" id="IPR052600">
    <property type="entry name" value="Nuc_rcpt_coact/corep"/>
</dbReference>
<keyword evidence="5" id="KW-1185">Reference proteome</keyword>
<evidence type="ECO:0000256" key="1">
    <source>
        <dbReference type="PROSITE-ProRule" id="PRU00176"/>
    </source>
</evidence>
<feature type="compositionally biased region" description="Pro residues" evidence="2">
    <location>
        <begin position="774"/>
        <end position="789"/>
    </location>
</feature>
<dbReference type="GO" id="GO:0003723">
    <property type="term" value="F:RNA binding"/>
    <property type="evidence" value="ECO:0007669"/>
    <property type="project" value="UniProtKB-UniRule"/>
</dbReference>
<feature type="region of interest" description="Disordered" evidence="2">
    <location>
        <begin position="404"/>
        <end position="536"/>
    </location>
</feature>
<dbReference type="PANTHER" id="PTHR23295:SF6">
    <property type="entry name" value="NEOSIN, ISOFORM A"/>
    <property type="match status" value="1"/>
</dbReference>
<feature type="compositionally biased region" description="Basic and acidic residues" evidence="2">
    <location>
        <begin position="410"/>
        <end position="432"/>
    </location>
</feature>
<evidence type="ECO:0000313" key="4">
    <source>
        <dbReference type="EMBL" id="KAF2242018.1"/>
    </source>
</evidence>
<gene>
    <name evidence="4" type="ORF">BU26DRAFT_584923</name>
</gene>
<feature type="compositionally biased region" description="Basic residues" evidence="2">
    <location>
        <begin position="504"/>
        <end position="517"/>
    </location>
</feature>
<accession>A0A6A6HW78</accession>
<dbReference type="SUPFAM" id="SSF54928">
    <property type="entry name" value="RNA-binding domain, RBD"/>
    <property type="match status" value="1"/>
</dbReference>
<dbReference type="GeneID" id="54587949"/>
<evidence type="ECO:0000256" key="2">
    <source>
        <dbReference type="SAM" id="MobiDB-lite"/>
    </source>
</evidence>
<dbReference type="EMBL" id="ML987209">
    <property type="protein sequence ID" value="KAF2242018.1"/>
    <property type="molecule type" value="Genomic_DNA"/>
</dbReference>
<feature type="region of interest" description="Disordered" evidence="2">
    <location>
        <begin position="192"/>
        <end position="316"/>
    </location>
</feature>
<proteinExistence type="predicted"/>
<feature type="compositionally biased region" description="Basic and acidic residues" evidence="2">
    <location>
        <begin position="466"/>
        <end position="480"/>
    </location>
</feature>